<organism evidence="6 7">
    <name type="scientific">Derxia gummosa DSM 723</name>
    <dbReference type="NCBI Taxonomy" id="1121388"/>
    <lineage>
        <taxon>Bacteria</taxon>
        <taxon>Pseudomonadati</taxon>
        <taxon>Pseudomonadota</taxon>
        <taxon>Betaproteobacteria</taxon>
        <taxon>Burkholderiales</taxon>
        <taxon>Alcaligenaceae</taxon>
        <taxon>Derxia</taxon>
    </lineage>
</organism>
<keyword evidence="3" id="KW-0274">FAD</keyword>
<dbReference type="Pfam" id="PF00890">
    <property type="entry name" value="FAD_binding_2"/>
    <property type="match status" value="1"/>
</dbReference>
<accession>A0A8B6X974</accession>
<dbReference type="SUPFAM" id="SSF51905">
    <property type="entry name" value="FAD/NAD(P)-binding domain"/>
    <property type="match status" value="1"/>
</dbReference>
<dbReference type="GO" id="GO:0016491">
    <property type="term" value="F:oxidoreductase activity"/>
    <property type="evidence" value="ECO:0007669"/>
    <property type="project" value="UniProtKB-KW"/>
</dbReference>
<comment type="cofactor">
    <cofactor evidence="1">
        <name>FAD</name>
        <dbReference type="ChEBI" id="CHEBI:57692"/>
    </cofactor>
</comment>
<dbReference type="GO" id="GO:0008202">
    <property type="term" value="P:steroid metabolic process"/>
    <property type="evidence" value="ECO:0007669"/>
    <property type="project" value="UniProtKB-ARBA"/>
</dbReference>
<keyword evidence="2" id="KW-0285">Flavoprotein</keyword>
<dbReference type="PANTHER" id="PTHR43400:SF10">
    <property type="entry name" value="3-OXOSTEROID 1-DEHYDROGENASE"/>
    <property type="match status" value="1"/>
</dbReference>
<name>A0A8B6X974_9BURK</name>
<evidence type="ECO:0000313" key="6">
    <source>
        <dbReference type="Proteomes" id="UP000675920"/>
    </source>
</evidence>
<evidence type="ECO:0000256" key="1">
    <source>
        <dbReference type="ARBA" id="ARBA00001974"/>
    </source>
</evidence>
<dbReference type="InterPro" id="IPR027477">
    <property type="entry name" value="Succ_DH/fumarate_Rdtase_cat_sf"/>
</dbReference>
<evidence type="ECO:0000259" key="5">
    <source>
        <dbReference type="Pfam" id="PF00890"/>
    </source>
</evidence>
<dbReference type="InterPro" id="IPR003953">
    <property type="entry name" value="FAD-dep_OxRdtase_2_FAD-bd"/>
</dbReference>
<dbReference type="Gene3D" id="3.50.50.60">
    <property type="entry name" value="FAD/NAD(P)-binding domain"/>
    <property type="match status" value="2"/>
</dbReference>
<evidence type="ECO:0000256" key="3">
    <source>
        <dbReference type="ARBA" id="ARBA00022827"/>
    </source>
</evidence>
<dbReference type="PANTHER" id="PTHR43400">
    <property type="entry name" value="FUMARATE REDUCTASE"/>
    <property type="match status" value="1"/>
</dbReference>
<protein>
    <submittedName>
        <fullName evidence="7">FAD-dependent oxidoreductase</fullName>
    </submittedName>
</protein>
<evidence type="ECO:0000313" key="7">
    <source>
        <dbReference type="RefSeq" id="WP_051378282.1"/>
    </source>
</evidence>
<dbReference type="Proteomes" id="UP000675920">
    <property type="component" value="Unplaced"/>
</dbReference>
<dbReference type="AlphaFoldDB" id="A0A8B6X974"/>
<feature type="domain" description="FAD-dependent oxidoreductase 2 FAD-binding" evidence="5">
    <location>
        <begin position="11"/>
        <end position="549"/>
    </location>
</feature>
<keyword evidence="4" id="KW-0560">Oxidoreductase</keyword>
<dbReference type="SUPFAM" id="SSF56425">
    <property type="entry name" value="Succinate dehydrogenase/fumarate reductase flavoprotein, catalytic domain"/>
    <property type="match status" value="1"/>
</dbReference>
<evidence type="ECO:0000256" key="2">
    <source>
        <dbReference type="ARBA" id="ARBA00022630"/>
    </source>
</evidence>
<dbReference type="InterPro" id="IPR050315">
    <property type="entry name" value="FAD-oxidoreductase_2"/>
</dbReference>
<sequence>MHASPAPQSCDLLVVGSGAGGLAAAATAAVLGLKVIVVEKEAKFGGTSAWSGGWMWVPRNPLAREAGIAEDGGAVLDYLRHELGPHFDEPLLRAYLEHAPAMVEFFRSRTALQFIDGNRLPDFHGRSPGAGSGGRSVCAAPFDGRALGERIHDLRPPLEETTLWGMGIASGADLKHFFDAQKSPASLRHVIGRVLRHWRDRLLHGRGMHLVNGNALVARLAKTAFDHGAQLLLSSRVTALARDGERVTGAQIDTPVGPLRIEARRGVVLACGGFPHDRERLRALIPSAPTGAEHWSAAPRSNTGDGIRMAERICAKIAQDLAEPMAWAPVSLVPRADGSSGHFPHLIERTKPGLIAVNAAGRRFVNEADSYYDFILALRASLPAGAPVEAWLVCDHAFLRRWGLGAVKPAPMPIGRFLRNGYLKRGRTPEQLAAACGFDANGFAATLAAYNLPAAEGRDPAFHRGETPYNRIGGDAIHTPNPCVRPIGPGPYYAVKVVAGSLGSFAGVATDAHARALDAAGAPMAGLWVCGNDAASLMGGRYPTGGITLGPALTRGWLAAHDAAGVSAPVFALPAQADASSGGRRPAHLATPG</sequence>
<dbReference type="OrthoDB" id="9813348at2"/>
<proteinExistence type="predicted"/>
<keyword evidence="6" id="KW-1185">Reference proteome</keyword>
<dbReference type="InterPro" id="IPR036188">
    <property type="entry name" value="FAD/NAD-bd_sf"/>
</dbReference>
<dbReference type="PRINTS" id="PR00411">
    <property type="entry name" value="PNDRDTASEI"/>
</dbReference>
<evidence type="ECO:0000256" key="4">
    <source>
        <dbReference type="ARBA" id="ARBA00023002"/>
    </source>
</evidence>
<reference evidence="7" key="1">
    <citation type="submission" date="2025-08" db="UniProtKB">
        <authorList>
            <consortium name="RefSeq"/>
        </authorList>
    </citation>
    <scope>IDENTIFICATION</scope>
</reference>
<dbReference type="NCBIfam" id="NF004789">
    <property type="entry name" value="PRK06134.1"/>
    <property type="match status" value="1"/>
</dbReference>
<dbReference type="RefSeq" id="WP_051378282.1">
    <property type="nucleotide sequence ID" value="NZ_AXWS01000008.1"/>
</dbReference>